<sequence length="109" mass="12462">MTAPSMNPSWPLKPHDRWWTICRSHPQPHIAFILDGNRRYAKKHNLKEGDGHRAGFIYYGSDAREDRRDAQGREFREKLWCEGSFSGGFEALAPTSQDSSGEGNESHCQ</sequence>
<keyword evidence="2" id="KW-1185">Reference proteome</keyword>
<gene>
    <name evidence="1" type="ORF">HUJ06_003261</name>
</gene>
<dbReference type="Gene3D" id="3.40.1180.10">
    <property type="entry name" value="Decaprenyl diphosphate synthase-like"/>
    <property type="match status" value="1"/>
</dbReference>
<name>A0A822ZNB4_NELNU</name>
<accession>A0A822ZNB4</accession>
<proteinExistence type="predicted"/>
<comment type="caution">
    <text evidence="1">The sequence shown here is derived from an EMBL/GenBank/DDBJ whole genome shotgun (WGS) entry which is preliminary data.</text>
</comment>
<evidence type="ECO:0000313" key="2">
    <source>
        <dbReference type="Proteomes" id="UP000607653"/>
    </source>
</evidence>
<evidence type="ECO:0000313" key="1">
    <source>
        <dbReference type="EMBL" id="DAD45031.1"/>
    </source>
</evidence>
<dbReference type="SUPFAM" id="SSF64005">
    <property type="entry name" value="Undecaprenyl diphosphate synthase"/>
    <property type="match status" value="1"/>
</dbReference>
<organism evidence="1 2">
    <name type="scientific">Nelumbo nucifera</name>
    <name type="common">Sacred lotus</name>
    <dbReference type="NCBI Taxonomy" id="4432"/>
    <lineage>
        <taxon>Eukaryota</taxon>
        <taxon>Viridiplantae</taxon>
        <taxon>Streptophyta</taxon>
        <taxon>Embryophyta</taxon>
        <taxon>Tracheophyta</taxon>
        <taxon>Spermatophyta</taxon>
        <taxon>Magnoliopsida</taxon>
        <taxon>Proteales</taxon>
        <taxon>Nelumbonaceae</taxon>
        <taxon>Nelumbo</taxon>
    </lineage>
</organism>
<protein>
    <submittedName>
        <fullName evidence="1">Uncharacterized protein</fullName>
    </submittedName>
</protein>
<dbReference type="Proteomes" id="UP000607653">
    <property type="component" value="Unassembled WGS sequence"/>
</dbReference>
<reference evidence="1 2" key="1">
    <citation type="journal article" date="2020" name="Mol. Biol. Evol.">
        <title>Distinct Expression and Methylation Patterns for Genes with Different Fates following a Single Whole-Genome Duplication in Flowering Plants.</title>
        <authorList>
            <person name="Shi T."/>
            <person name="Rahmani R.S."/>
            <person name="Gugger P.F."/>
            <person name="Wang M."/>
            <person name="Li H."/>
            <person name="Zhang Y."/>
            <person name="Li Z."/>
            <person name="Wang Q."/>
            <person name="Van de Peer Y."/>
            <person name="Marchal K."/>
            <person name="Chen J."/>
        </authorList>
    </citation>
    <scope>NUCLEOTIDE SEQUENCE [LARGE SCALE GENOMIC DNA]</scope>
    <source>
        <tissue evidence="1">Leaf</tissue>
    </source>
</reference>
<dbReference type="AlphaFoldDB" id="A0A822ZNB4"/>
<dbReference type="GO" id="GO:0016765">
    <property type="term" value="F:transferase activity, transferring alkyl or aryl (other than methyl) groups"/>
    <property type="evidence" value="ECO:0007669"/>
    <property type="project" value="InterPro"/>
</dbReference>
<dbReference type="EMBL" id="DUZY01000007">
    <property type="protein sequence ID" value="DAD45031.1"/>
    <property type="molecule type" value="Genomic_DNA"/>
</dbReference>
<dbReference type="InterPro" id="IPR036424">
    <property type="entry name" value="UPP_synth-like_sf"/>
</dbReference>